<dbReference type="Gramene" id="TRITD5Av1G124470.1">
    <property type="protein sequence ID" value="TRITD5Av1G124470.1"/>
    <property type="gene ID" value="TRITD5Av1G124470"/>
</dbReference>
<dbReference type="Proteomes" id="UP000324705">
    <property type="component" value="Chromosome 5A"/>
</dbReference>
<keyword evidence="7" id="KW-1185">Reference proteome</keyword>
<dbReference type="OMA" id="NFGMEFY"/>
<keyword evidence="4" id="KW-0804">Transcription</keyword>
<reference evidence="6 7" key="1">
    <citation type="submission" date="2017-09" db="EMBL/GenBank/DDBJ databases">
        <authorList>
            <consortium name="International Durum Wheat Genome Sequencing Consortium (IDWGSC)"/>
            <person name="Milanesi L."/>
        </authorList>
    </citation>
    <scope>NUCLEOTIDE SEQUENCE [LARGE SCALE GENOMIC DNA]</scope>
    <source>
        <strain evidence="7">cv. Svevo</strain>
    </source>
</reference>
<evidence type="ECO:0000256" key="2">
    <source>
        <dbReference type="ARBA" id="ARBA00023015"/>
    </source>
</evidence>
<evidence type="ECO:0000256" key="4">
    <source>
        <dbReference type="ARBA" id="ARBA00023163"/>
    </source>
</evidence>
<evidence type="ECO:0000256" key="3">
    <source>
        <dbReference type="ARBA" id="ARBA00023125"/>
    </source>
</evidence>
<evidence type="ECO:0000313" key="6">
    <source>
        <dbReference type="EMBL" id="VAI16836.1"/>
    </source>
</evidence>
<evidence type="ECO:0000256" key="5">
    <source>
        <dbReference type="ARBA" id="ARBA00023242"/>
    </source>
</evidence>
<dbReference type="InterPro" id="IPR016177">
    <property type="entry name" value="DNA-bd_dom_sf"/>
</dbReference>
<dbReference type="EMBL" id="LT934119">
    <property type="protein sequence ID" value="VAI16836.1"/>
    <property type="molecule type" value="Genomic_DNA"/>
</dbReference>
<evidence type="ECO:0000256" key="1">
    <source>
        <dbReference type="ARBA" id="ARBA00004123"/>
    </source>
</evidence>
<comment type="subcellular location">
    <subcellularLocation>
        <location evidence="1">Nucleus</location>
    </subcellularLocation>
</comment>
<dbReference type="AlphaFoldDB" id="A0A9R0TP18"/>
<keyword evidence="2" id="KW-0805">Transcription regulation</keyword>
<evidence type="ECO:0000313" key="7">
    <source>
        <dbReference type="Proteomes" id="UP000324705"/>
    </source>
</evidence>
<dbReference type="GO" id="GO:0003677">
    <property type="term" value="F:DNA binding"/>
    <property type="evidence" value="ECO:0007669"/>
    <property type="project" value="UniProtKB-KW"/>
</dbReference>
<keyword evidence="3" id="KW-0238">DNA-binding</keyword>
<gene>
    <name evidence="6" type="ORF">TRITD_5Av1G124470</name>
</gene>
<dbReference type="GO" id="GO:0005634">
    <property type="term" value="C:nucleus"/>
    <property type="evidence" value="ECO:0007669"/>
    <property type="project" value="UniProtKB-SubCell"/>
</dbReference>
<dbReference type="SUPFAM" id="SSF54171">
    <property type="entry name" value="DNA-binding domain"/>
    <property type="match status" value="1"/>
</dbReference>
<organism evidence="6 7">
    <name type="scientific">Triticum turgidum subsp. durum</name>
    <name type="common">Durum wheat</name>
    <name type="synonym">Triticum durum</name>
    <dbReference type="NCBI Taxonomy" id="4567"/>
    <lineage>
        <taxon>Eukaryota</taxon>
        <taxon>Viridiplantae</taxon>
        <taxon>Streptophyta</taxon>
        <taxon>Embryophyta</taxon>
        <taxon>Tracheophyta</taxon>
        <taxon>Spermatophyta</taxon>
        <taxon>Magnoliopsida</taxon>
        <taxon>Liliopsida</taxon>
        <taxon>Poales</taxon>
        <taxon>Poaceae</taxon>
        <taxon>BOP clade</taxon>
        <taxon>Pooideae</taxon>
        <taxon>Triticodae</taxon>
        <taxon>Triticeae</taxon>
        <taxon>Triticinae</taxon>
        <taxon>Triticum</taxon>
    </lineage>
</organism>
<sequence>MSPKKIPKSKTGFLGVRAKPSSNFGMEFYGEGRHFWLGMHSTADGAARAYIGSKESMGYMQKHN</sequence>
<evidence type="ECO:0008006" key="8">
    <source>
        <dbReference type="Google" id="ProtNLM"/>
    </source>
</evidence>
<keyword evidence="5" id="KW-0539">Nucleus</keyword>
<name>A0A9R0TP18_TRITD</name>
<protein>
    <recommendedName>
        <fullName evidence="8">AP2/ERF domain-containing protein</fullName>
    </recommendedName>
</protein>
<accession>A0A9R0TP18</accession>
<proteinExistence type="predicted"/>